<protein>
    <submittedName>
        <fullName evidence="3">Acetophenone carboxylase alpha subunit</fullName>
        <ecNumber evidence="3">6.4.1.8</ecNumber>
    </submittedName>
</protein>
<evidence type="ECO:0000259" key="1">
    <source>
        <dbReference type="Pfam" id="PF01968"/>
    </source>
</evidence>
<dbReference type="EC" id="6.4.1.8" evidence="3"/>
<sequence>MSTTADRITIDIDTGGTFTDGVISTGSETWPIKVLTTPHDLTIALRELIEEAAVRLQIDEAELLHRVESIRYSTTLGTNTIIERSGPRLGLLIAEDALPTVAAAPAGSLVADLLEPLDWNVRTVALSGDDEQDAEPVLRAVEELLEGGAERLVVVLGEDGAEDQVRRIVFSEYPRHILGALPVLFSGELADDVDLGRRIATSLLNAYLHPQLETFLYEAESVLRSRGLHRPLFVFCNDGTTNRVAKVTALKTHNSGPAGGVEAGAAFARHYDVAQLATIDIGGTSTDVAFLTDGHIEERPRGTIEATEFSLPMRRIDALGGGGGTIAEVTEDGSLQLGPRSAGAAPGPACFGFGGTEATVTDANLTLGIFDVAQRFAGRVALDPQRARRAVDEHVAGPLGVSVEQGAHRVREALEHRIGAHLKAGIAERSGSDCLLVAFGGGGAVHAARIAEHAGIDRVLVPGLASVCSAFGIGFADVEHRYGRIVAAGDDASAQAAERELTERARIDMRGEGFSLDDVSFATTQAAAGGDAVDVRVTASAALPHIAFTQVDRPTDPPAPASHRDIWWDGDAATSTPIYAAADVDARHARIEGPAVVAGDIVTVCVPPGWTLQRDTYDQLFLTREG</sequence>
<reference evidence="3" key="1">
    <citation type="submission" date="2022-12" db="EMBL/GenBank/DDBJ databases">
        <title>Paraconexibacter alkalitolerans sp. nov. and Baekduia alba sp. nov., isolated from soil and emended description of the genera Paraconexibacter (Chun et al., 2020) and Baekduia (An et al., 2020).</title>
        <authorList>
            <person name="Vieira S."/>
            <person name="Huber K.J."/>
            <person name="Geppert A."/>
            <person name="Wolf J."/>
            <person name="Neumann-Schaal M."/>
            <person name="Muesken M."/>
            <person name="Overmann J."/>
        </authorList>
    </citation>
    <scope>NUCLEOTIDE SEQUENCE</scope>
    <source>
        <strain evidence="3">AEG42_29</strain>
    </source>
</reference>
<dbReference type="InterPro" id="IPR008040">
    <property type="entry name" value="Hydant_A_N"/>
</dbReference>
<gene>
    <name evidence="3" type="primary">apc1</name>
    <name evidence="3" type="ORF">DSM112329_05368</name>
</gene>
<feature type="domain" description="Hydantoinase A/oxoprolinase" evidence="1">
    <location>
        <begin position="198"/>
        <end position="481"/>
    </location>
</feature>
<dbReference type="PANTHER" id="PTHR11365:SF23">
    <property type="entry name" value="HYPOTHETICAL 5-OXOPROLINASE (EUROFUNG)-RELATED"/>
    <property type="match status" value="1"/>
</dbReference>
<organism evidence="3">
    <name type="scientific">Paraconexibacter sp. AEG42_29</name>
    <dbReference type="NCBI Taxonomy" id="2997339"/>
    <lineage>
        <taxon>Bacteria</taxon>
        <taxon>Bacillati</taxon>
        <taxon>Actinomycetota</taxon>
        <taxon>Thermoleophilia</taxon>
        <taxon>Solirubrobacterales</taxon>
        <taxon>Paraconexibacteraceae</taxon>
        <taxon>Paraconexibacter</taxon>
    </lineage>
</organism>
<dbReference type="AlphaFoldDB" id="A0AAU7B3M4"/>
<dbReference type="GO" id="GO:0006749">
    <property type="term" value="P:glutathione metabolic process"/>
    <property type="evidence" value="ECO:0007669"/>
    <property type="project" value="TreeGrafter"/>
</dbReference>
<keyword evidence="3" id="KW-0436">Ligase</keyword>
<dbReference type="GO" id="GO:0005829">
    <property type="term" value="C:cytosol"/>
    <property type="evidence" value="ECO:0007669"/>
    <property type="project" value="TreeGrafter"/>
</dbReference>
<dbReference type="Pfam" id="PF01968">
    <property type="entry name" value="Hydantoinase_A"/>
    <property type="match status" value="1"/>
</dbReference>
<dbReference type="RefSeq" id="WP_354699647.1">
    <property type="nucleotide sequence ID" value="NZ_CP114014.1"/>
</dbReference>
<dbReference type="Pfam" id="PF05378">
    <property type="entry name" value="Hydant_A_N"/>
    <property type="match status" value="1"/>
</dbReference>
<dbReference type="InterPro" id="IPR045079">
    <property type="entry name" value="Oxoprolinase-like"/>
</dbReference>
<proteinExistence type="predicted"/>
<dbReference type="InterPro" id="IPR002821">
    <property type="entry name" value="Hydantoinase_A"/>
</dbReference>
<dbReference type="KEGG" id="parq:DSM112329_05368"/>
<dbReference type="EMBL" id="CP114014">
    <property type="protein sequence ID" value="XAY08467.1"/>
    <property type="molecule type" value="Genomic_DNA"/>
</dbReference>
<evidence type="ECO:0000259" key="2">
    <source>
        <dbReference type="Pfam" id="PF05378"/>
    </source>
</evidence>
<name>A0AAU7B3M4_9ACTN</name>
<dbReference type="PANTHER" id="PTHR11365">
    <property type="entry name" value="5-OXOPROLINASE RELATED"/>
    <property type="match status" value="1"/>
</dbReference>
<feature type="domain" description="Hydantoinase/oxoprolinase N-terminal" evidence="2">
    <location>
        <begin position="10"/>
        <end position="95"/>
    </location>
</feature>
<accession>A0AAU7B3M4</accession>
<dbReference type="GO" id="GO:0016874">
    <property type="term" value="F:ligase activity"/>
    <property type="evidence" value="ECO:0007669"/>
    <property type="project" value="UniProtKB-KW"/>
</dbReference>
<evidence type="ECO:0000313" key="3">
    <source>
        <dbReference type="EMBL" id="XAY08467.1"/>
    </source>
</evidence>
<dbReference type="GO" id="GO:0017168">
    <property type="term" value="F:5-oxoprolinase (ATP-hydrolyzing) activity"/>
    <property type="evidence" value="ECO:0007669"/>
    <property type="project" value="TreeGrafter"/>
</dbReference>